<dbReference type="Proteomes" id="UP000051008">
    <property type="component" value="Unassembled WGS sequence"/>
</dbReference>
<feature type="domain" description="PRD" evidence="2">
    <location>
        <begin position="171"/>
        <end position="282"/>
    </location>
</feature>
<evidence type="ECO:0000313" key="4">
    <source>
        <dbReference type="Proteomes" id="UP000051008"/>
    </source>
</evidence>
<evidence type="ECO:0000259" key="2">
    <source>
        <dbReference type="PROSITE" id="PS51372"/>
    </source>
</evidence>
<dbReference type="InterPro" id="IPR011608">
    <property type="entry name" value="PRD"/>
</dbReference>
<comment type="caution">
    <text evidence="3">The sequence shown here is derived from an EMBL/GenBank/DDBJ whole genome shotgun (WGS) entry which is preliminary data.</text>
</comment>
<dbReference type="PATRIC" id="fig|1423718.3.peg.1456"/>
<dbReference type="EMBL" id="AYYP01000015">
    <property type="protein sequence ID" value="KRM65427.1"/>
    <property type="molecule type" value="Genomic_DNA"/>
</dbReference>
<dbReference type="SUPFAM" id="SSF63520">
    <property type="entry name" value="PTS-regulatory domain, PRD"/>
    <property type="match status" value="2"/>
</dbReference>
<dbReference type="PANTHER" id="PTHR30185:SF15">
    <property type="entry name" value="CRYPTIC BETA-GLUCOSIDE BGL OPERON ANTITERMINATOR"/>
    <property type="match status" value="1"/>
</dbReference>
<dbReference type="PROSITE" id="PS51372">
    <property type="entry name" value="PRD_2"/>
    <property type="match status" value="2"/>
</dbReference>
<evidence type="ECO:0000313" key="3">
    <source>
        <dbReference type="EMBL" id="KRM65427.1"/>
    </source>
</evidence>
<name>A0A0R2APG9_9LACO</name>
<dbReference type="InterPro" id="IPR004341">
    <property type="entry name" value="CAT_RNA-bd_dom"/>
</dbReference>
<dbReference type="GO" id="GO:0003723">
    <property type="term" value="F:RNA binding"/>
    <property type="evidence" value="ECO:0007669"/>
    <property type="project" value="InterPro"/>
</dbReference>
<reference evidence="3 4" key="1">
    <citation type="journal article" date="2015" name="Genome Announc.">
        <title>Expanding the biotechnology potential of lactobacilli through comparative genomics of 213 strains and associated genera.</title>
        <authorList>
            <person name="Sun Z."/>
            <person name="Harris H.M."/>
            <person name="McCann A."/>
            <person name="Guo C."/>
            <person name="Argimon S."/>
            <person name="Zhang W."/>
            <person name="Yang X."/>
            <person name="Jeffery I.B."/>
            <person name="Cooney J.C."/>
            <person name="Kagawa T.F."/>
            <person name="Liu W."/>
            <person name="Song Y."/>
            <person name="Salvetti E."/>
            <person name="Wrobel A."/>
            <person name="Rasinkangas P."/>
            <person name="Parkhill J."/>
            <person name="Rea M.C."/>
            <person name="O'Sullivan O."/>
            <person name="Ritari J."/>
            <person name="Douillard F.P."/>
            <person name="Paul Ross R."/>
            <person name="Yang R."/>
            <person name="Briner A.E."/>
            <person name="Felis G.E."/>
            <person name="de Vos W.M."/>
            <person name="Barrangou R."/>
            <person name="Klaenhammer T.R."/>
            <person name="Caufield P.W."/>
            <person name="Cui Y."/>
            <person name="Zhang H."/>
            <person name="O'Toole P.W."/>
        </authorList>
    </citation>
    <scope>NUCLEOTIDE SEQUENCE [LARGE SCALE GENOMIC DNA]</scope>
    <source>
        <strain evidence="3 4">DSM 20509</strain>
    </source>
</reference>
<dbReference type="Gene3D" id="1.10.1790.10">
    <property type="entry name" value="PRD domain"/>
    <property type="match status" value="2"/>
</dbReference>
<dbReference type="Pfam" id="PF03123">
    <property type="entry name" value="CAT_RBD"/>
    <property type="match status" value="1"/>
</dbReference>
<dbReference type="Gene3D" id="2.30.24.10">
    <property type="entry name" value="CAT RNA-binding domain"/>
    <property type="match status" value="1"/>
</dbReference>
<dbReference type="GO" id="GO:0006355">
    <property type="term" value="P:regulation of DNA-templated transcription"/>
    <property type="evidence" value="ECO:0007669"/>
    <property type="project" value="InterPro"/>
</dbReference>
<organism evidence="3 4">
    <name type="scientific">Ligilactobacillus agilis DSM 20509</name>
    <dbReference type="NCBI Taxonomy" id="1423718"/>
    <lineage>
        <taxon>Bacteria</taxon>
        <taxon>Bacillati</taxon>
        <taxon>Bacillota</taxon>
        <taxon>Bacilli</taxon>
        <taxon>Lactobacillales</taxon>
        <taxon>Lactobacillaceae</taxon>
        <taxon>Ligilactobacillus</taxon>
    </lineage>
</organism>
<feature type="domain" description="PRD" evidence="2">
    <location>
        <begin position="64"/>
        <end position="170"/>
    </location>
</feature>
<protein>
    <submittedName>
        <fullName evidence="3">Transcription antiterminator</fullName>
    </submittedName>
</protein>
<dbReference type="Pfam" id="PF00874">
    <property type="entry name" value="PRD"/>
    <property type="match status" value="2"/>
</dbReference>
<dbReference type="SMART" id="SM01061">
    <property type="entry name" value="CAT_RBD"/>
    <property type="match status" value="1"/>
</dbReference>
<keyword evidence="1" id="KW-0677">Repeat</keyword>
<dbReference type="AlphaFoldDB" id="A0A0R2APG9"/>
<proteinExistence type="predicted"/>
<dbReference type="PANTHER" id="PTHR30185">
    <property type="entry name" value="CRYPTIC BETA-GLUCOSIDE BGL OPERON ANTITERMINATOR"/>
    <property type="match status" value="1"/>
</dbReference>
<evidence type="ECO:0000256" key="1">
    <source>
        <dbReference type="ARBA" id="ARBA00022737"/>
    </source>
</evidence>
<sequence>MMDFIKNFNNNAALVVDQAGNEWIVLGKGVGFGQKLGQPIDEAKIERRFKAAGSDDTTLATIKSVSPLTLEATSAAIKLIEAESPIRFDNFQYLALADHIDFAIIRSEGGIDMEDRALRWEVKRLFKQEYSLAKRVVKLINGLTGASLPASEEVLMTYHLVNAESDGAKVQDTMKITKLIAGIVDIVQYQYGLTLDVESFNYTRFIGHLRAFMVQRLSNARPYGAELDGELLVLMEQKYPQAAVTVNRIDNFLQTKMGWTLNPDDRVYLILHVWRVTHRQEQ</sequence>
<gene>
    <name evidence="3" type="ORF">FC14_GL001395</name>
</gene>
<dbReference type="InterPro" id="IPR050661">
    <property type="entry name" value="BglG_antiterminators"/>
</dbReference>
<accession>A0A0R2APG9</accession>
<dbReference type="SUPFAM" id="SSF50151">
    <property type="entry name" value="SacY-like RNA-binding domain"/>
    <property type="match status" value="1"/>
</dbReference>
<dbReference type="InterPro" id="IPR036634">
    <property type="entry name" value="PRD_sf"/>
</dbReference>
<keyword evidence="4" id="KW-1185">Reference proteome</keyword>
<dbReference type="InterPro" id="IPR036650">
    <property type="entry name" value="CAT_RNA-bd_dom_sf"/>
</dbReference>